<dbReference type="Pfam" id="PF26211">
    <property type="entry name" value="Phage_phiTE_072"/>
    <property type="match status" value="1"/>
</dbReference>
<protein>
    <submittedName>
        <fullName evidence="1">Uncharacterized protein</fullName>
    </submittedName>
</protein>
<sequence>MDKVVYKKKVVEQYELRNEGEWAFITLDSNNGLFQSNSSFGNYSYSWPNHGRESFKSFLIEIGYDYFLNKVSNMNEVDEIKTKEKWTKAILEDRKDRVLDMYEARKAYDSLQTIDFSASMDSIWDQFYYSFLGDIYDCMDFDLEVDFPIQARMFWEKIMKPFRKILKEELNLI</sequence>
<accession>A0AAP4A3I7</accession>
<dbReference type="RefSeq" id="WP_279856532.1">
    <property type="nucleotide sequence ID" value="NZ_JARVUX010000001.1"/>
</dbReference>
<dbReference type="InterPro" id="IPR058701">
    <property type="entry name" value="PhiTE_072-like"/>
</dbReference>
<dbReference type="Proteomes" id="UP001222958">
    <property type="component" value="Unassembled WGS sequence"/>
</dbReference>
<dbReference type="EMBL" id="JARVUX010000001">
    <property type="protein sequence ID" value="MDH2334586.1"/>
    <property type="molecule type" value="Genomic_DNA"/>
</dbReference>
<proteinExistence type="predicted"/>
<evidence type="ECO:0000313" key="2">
    <source>
        <dbReference type="Proteomes" id="UP001222958"/>
    </source>
</evidence>
<name>A0AAP4A3I7_CLOPF</name>
<comment type="caution">
    <text evidence="1">The sequence shown here is derived from an EMBL/GenBank/DDBJ whole genome shotgun (WGS) entry which is preliminary data.</text>
</comment>
<organism evidence="1 2">
    <name type="scientific">Clostridium perfringens</name>
    <dbReference type="NCBI Taxonomy" id="1502"/>
    <lineage>
        <taxon>Bacteria</taxon>
        <taxon>Bacillati</taxon>
        <taxon>Bacillota</taxon>
        <taxon>Clostridia</taxon>
        <taxon>Eubacteriales</taxon>
        <taxon>Clostridiaceae</taxon>
        <taxon>Clostridium</taxon>
    </lineage>
</organism>
<gene>
    <name evidence="1" type="ORF">QDQ28_00130</name>
</gene>
<reference evidence="1" key="1">
    <citation type="submission" date="2023-04" db="EMBL/GenBank/DDBJ databases">
        <title>Epidemiological investigation of Clostridium perfringens isolated from cattle.</title>
        <authorList>
            <person name="Tian R."/>
        </authorList>
    </citation>
    <scope>NUCLEOTIDE SEQUENCE</scope>
    <source>
        <strain evidence="1">ZWCP172</strain>
    </source>
</reference>
<evidence type="ECO:0000313" key="1">
    <source>
        <dbReference type="EMBL" id="MDH2334586.1"/>
    </source>
</evidence>
<dbReference type="AlphaFoldDB" id="A0AAP4A3I7"/>